<gene>
    <name evidence="2" type="ORF">CEUSTIGMA_g9401.t1</name>
</gene>
<keyword evidence="3" id="KW-1185">Reference proteome</keyword>
<dbReference type="GO" id="GO:0015979">
    <property type="term" value="P:photosynthesis"/>
    <property type="evidence" value="ECO:0007669"/>
    <property type="project" value="InterPro"/>
</dbReference>
<reference evidence="2 3" key="1">
    <citation type="submission" date="2017-08" db="EMBL/GenBank/DDBJ databases">
        <title>Acidophilic green algal genome provides insights into adaptation to an acidic environment.</title>
        <authorList>
            <person name="Hirooka S."/>
            <person name="Hirose Y."/>
            <person name="Kanesaki Y."/>
            <person name="Higuchi S."/>
            <person name="Fujiwara T."/>
            <person name="Onuma R."/>
            <person name="Era A."/>
            <person name="Ohbayashi R."/>
            <person name="Uzuka A."/>
            <person name="Nozaki H."/>
            <person name="Yoshikawa H."/>
            <person name="Miyagishima S.Y."/>
        </authorList>
    </citation>
    <scope>NUCLEOTIDE SEQUENCE [LARGE SCALE GENOMIC DNA]</scope>
    <source>
        <strain evidence="2 3">NIES-2499</strain>
    </source>
</reference>
<proteinExistence type="predicted"/>
<comment type="caution">
    <text evidence="2">The sequence shown here is derived from an EMBL/GenBank/DDBJ whole genome shotgun (WGS) entry which is preliminary data.</text>
</comment>
<dbReference type="PANTHER" id="PTHR31407:SF18">
    <property type="entry name" value="PSBP DOMAIN-CONTAINING PROTEIN 6, CHLOROPLASTIC"/>
    <property type="match status" value="1"/>
</dbReference>
<accession>A0A250XFZ3</accession>
<dbReference type="GO" id="GO:0005509">
    <property type="term" value="F:calcium ion binding"/>
    <property type="evidence" value="ECO:0007669"/>
    <property type="project" value="InterPro"/>
</dbReference>
<dbReference type="OrthoDB" id="512438at2759"/>
<evidence type="ECO:0000259" key="1">
    <source>
        <dbReference type="Pfam" id="PF01789"/>
    </source>
</evidence>
<dbReference type="Gene3D" id="3.40.1000.10">
    <property type="entry name" value="Mog1/PsbP, alpha/beta/alpha sandwich"/>
    <property type="match status" value="1"/>
</dbReference>
<name>A0A250XFZ3_9CHLO</name>
<feature type="domain" description="PsbP C-terminal" evidence="1">
    <location>
        <begin position="139"/>
        <end position="295"/>
    </location>
</feature>
<dbReference type="Pfam" id="PF01789">
    <property type="entry name" value="PsbP"/>
    <property type="match status" value="1"/>
</dbReference>
<dbReference type="InterPro" id="IPR002683">
    <property type="entry name" value="PsbP_C"/>
</dbReference>
<dbReference type="InterPro" id="IPR016123">
    <property type="entry name" value="Mog1/PsbP_a/b/a-sand"/>
</dbReference>
<evidence type="ECO:0000313" key="2">
    <source>
        <dbReference type="EMBL" id="GAX81973.1"/>
    </source>
</evidence>
<dbReference type="AlphaFoldDB" id="A0A250XFZ3"/>
<dbReference type="GO" id="GO:0019898">
    <property type="term" value="C:extrinsic component of membrane"/>
    <property type="evidence" value="ECO:0007669"/>
    <property type="project" value="InterPro"/>
</dbReference>
<sequence>MASLVRLKEWTNNFSVSVNTADRSCNRNFTPAANRCGKLSTTILQFHRFKCTANQNEMPVISSLDSCTSESPASCSMLINKRSLMFLSGTISGSYAYSALSSSSGHAAIASPEQSQLVSYVPNLQKTPALRAGLIREPYNMFIPASWKEAKIPNILSGNFCMPNCDEPWTEAIFEDPAGGGKVQLIVSPLVKLTNKVNAPIQTLGSPESLLPRIGGYITGTYFEEDDLLTARSVDLEDGRTYYYYELFAPSANGHSLTAVTTKGEGCYLLVANASNEKAWAKLEPTLRNMVNAFRA</sequence>
<evidence type="ECO:0000313" key="3">
    <source>
        <dbReference type="Proteomes" id="UP000232323"/>
    </source>
</evidence>
<dbReference type="EMBL" id="BEGY01000073">
    <property type="protein sequence ID" value="GAX81973.1"/>
    <property type="molecule type" value="Genomic_DNA"/>
</dbReference>
<dbReference type="GO" id="GO:0009654">
    <property type="term" value="C:photosystem II oxygen evolving complex"/>
    <property type="evidence" value="ECO:0007669"/>
    <property type="project" value="InterPro"/>
</dbReference>
<dbReference type="PANTHER" id="PTHR31407">
    <property type="match status" value="1"/>
</dbReference>
<protein>
    <recommendedName>
        <fullName evidence="1">PsbP C-terminal domain-containing protein</fullName>
    </recommendedName>
</protein>
<dbReference type="SUPFAM" id="SSF55724">
    <property type="entry name" value="Mog1p/PsbP-like"/>
    <property type="match status" value="1"/>
</dbReference>
<dbReference type="Proteomes" id="UP000232323">
    <property type="component" value="Unassembled WGS sequence"/>
</dbReference>
<dbReference type="STRING" id="1157962.A0A250XFZ3"/>
<organism evidence="2 3">
    <name type="scientific">Chlamydomonas eustigma</name>
    <dbReference type="NCBI Taxonomy" id="1157962"/>
    <lineage>
        <taxon>Eukaryota</taxon>
        <taxon>Viridiplantae</taxon>
        <taxon>Chlorophyta</taxon>
        <taxon>core chlorophytes</taxon>
        <taxon>Chlorophyceae</taxon>
        <taxon>CS clade</taxon>
        <taxon>Chlamydomonadales</taxon>
        <taxon>Chlamydomonadaceae</taxon>
        <taxon>Chlamydomonas</taxon>
    </lineage>
</organism>